<protein>
    <submittedName>
        <fullName evidence="2">Uncharacterized protein</fullName>
    </submittedName>
</protein>
<organism evidence="2 3">
    <name type="scientific">Allacma fusca</name>
    <dbReference type="NCBI Taxonomy" id="39272"/>
    <lineage>
        <taxon>Eukaryota</taxon>
        <taxon>Metazoa</taxon>
        <taxon>Ecdysozoa</taxon>
        <taxon>Arthropoda</taxon>
        <taxon>Hexapoda</taxon>
        <taxon>Collembola</taxon>
        <taxon>Symphypleona</taxon>
        <taxon>Sminthuridae</taxon>
        <taxon>Allacma</taxon>
    </lineage>
</organism>
<dbReference type="AlphaFoldDB" id="A0A8J2KZ45"/>
<feature type="compositionally biased region" description="Polar residues" evidence="1">
    <location>
        <begin position="440"/>
        <end position="449"/>
    </location>
</feature>
<accession>A0A8J2KZ45</accession>
<evidence type="ECO:0000256" key="1">
    <source>
        <dbReference type="SAM" id="MobiDB-lite"/>
    </source>
</evidence>
<dbReference type="Proteomes" id="UP000708208">
    <property type="component" value="Unassembled WGS sequence"/>
</dbReference>
<feature type="region of interest" description="Disordered" evidence="1">
    <location>
        <begin position="433"/>
        <end position="453"/>
    </location>
</feature>
<proteinExistence type="predicted"/>
<sequence length="496" mass="55712">MYCKIYERHIDMPSGYRLYQKIIIPFITPTYLQEPDAVVTILDDFNIFGKNVWSNFHYCQHRKPQGVNQRVHAFHFRCLLLKFREGYIDEGGMYTGELWKLKCPADNCEASIRTFWDTVPKHRMGKPNFNWFTTLKMSTPDSVFLNGESIESAPTLVRLNEYGSPTGTFFLGRDVGLLIPNGFLSVDPPTTVPAHLRRQGARSLFFIDIAEPVAGPSWRIGNPSVASPYSPGSPTFSKILNEILSLDESIDNFVTPGALCERDASKISHGVSILQDMSFETFFESKGAVSLASLSDRAENTRNIDTGNKFAGDDPMDAYTTVAAKAVDGATLLCPAESPPPDFDVSDFYKLVSPTESENEVDADAIIPEEQFFDPPQDTISSQKALNETSVQEATKKFKPLEICCCKFKRGHLNLEPEWRAFEDLDEPVNRVKEDKDSSIKTSAETGQPITDKPAAISKRVLRPRKTQAGKGINRKNVGRVVKRVYRKYVQTNVRH</sequence>
<evidence type="ECO:0000313" key="3">
    <source>
        <dbReference type="Proteomes" id="UP000708208"/>
    </source>
</evidence>
<gene>
    <name evidence="2" type="ORF">AFUS01_LOCUS32970</name>
</gene>
<name>A0A8J2KZ45_9HEXA</name>
<evidence type="ECO:0000313" key="2">
    <source>
        <dbReference type="EMBL" id="CAG7822712.1"/>
    </source>
</evidence>
<keyword evidence="3" id="KW-1185">Reference proteome</keyword>
<comment type="caution">
    <text evidence="2">The sequence shown here is derived from an EMBL/GenBank/DDBJ whole genome shotgun (WGS) entry which is preliminary data.</text>
</comment>
<reference evidence="2" key="1">
    <citation type="submission" date="2021-06" db="EMBL/GenBank/DDBJ databases">
        <authorList>
            <person name="Hodson N. C."/>
            <person name="Mongue J. A."/>
            <person name="Jaron S. K."/>
        </authorList>
    </citation>
    <scope>NUCLEOTIDE SEQUENCE</scope>
</reference>
<dbReference type="EMBL" id="CAJVCH010527212">
    <property type="protein sequence ID" value="CAG7822712.1"/>
    <property type="molecule type" value="Genomic_DNA"/>
</dbReference>